<evidence type="ECO:0000259" key="4">
    <source>
        <dbReference type="PROSITE" id="PS50956"/>
    </source>
</evidence>
<dbReference type="EMBL" id="JACCFM010000001">
    <property type="protein sequence ID" value="NYJ20542.1"/>
    <property type="molecule type" value="Genomic_DNA"/>
</dbReference>
<dbReference type="InterPro" id="IPR000485">
    <property type="entry name" value="AsnC-type_HTH_dom"/>
</dbReference>
<dbReference type="PANTHER" id="PTHR30154:SF34">
    <property type="entry name" value="TRANSCRIPTIONAL REGULATOR AZLB"/>
    <property type="match status" value="1"/>
</dbReference>
<dbReference type="PROSITE" id="PS50956">
    <property type="entry name" value="HTH_ASNC_2"/>
    <property type="match status" value="1"/>
</dbReference>
<dbReference type="GO" id="GO:0005829">
    <property type="term" value="C:cytosol"/>
    <property type="evidence" value="ECO:0007669"/>
    <property type="project" value="TreeGrafter"/>
</dbReference>
<keyword evidence="3" id="KW-0804">Transcription</keyword>
<dbReference type="Gene3D" id="1.10.10.10">
    <property type="entry name" value="Winged helix-like DNA-binding domain superfamily/Winged helix DNA-binding domain"/>
    <property type="match status" value="1"/>
</dbReference>
<dbReference type="GO" id="GO:0043565">
    <property type="term" value="F:sequence-specific DNA binding"/>
    <property type="evidence" value="ECO:0007669"/>
    <property type="project" value="InterPro"/>
</dbReference>
<keyword evidence="1" id="KW-0805">Transcription regulation</keyword>
<dbReference type="Pfam" id="PF13404">
    <property type="entry name" value="HTH_AsnC-type"/>
    <property type="match status" value="1"/>
</dbReference>
<dbReference type="Proteomes" id="UP000537260">
    <property type="component" value="Unassembled WGS sequence"/>
</dbReference>
<organism evidence="5 6">
    <name type="scientific">Glaciibacter psychrotolerans</name>
    <dbReference type="NCBI Taxonomy" id="670054"/>
    <lineage>
        <taxon>Bacteria</taxon>
        <taxon>Bacillati</taxon>
        <taxon>Actinomycetota</taxon>
        <taxon>Actinomycetes</taxon>
        <taxon>Micrococcales</taxon>
        <taxon>Microbacteriaceae</taxon>
        <taxon>Glaciibacter</taxon>
    </lineage>
</organism>
<comment type="caution">
    <text evidence="5">The sequence shown here is derived from an EMBL/GenBank/DDBJ whole genome shotgun (WGS) entry which is preliminary data.</text>
</comment>
<evidence type="ECO:0000313" key="5">
    <source>
        <dbReference type="EMBL" id="NYJ20542.1"/>
    </source>
</evidence>
<dbReference type="Pfam" id="PF01037">
    <property type="entry name" value="AsnC_trans_reg"/>
    <property type="match status" value="1"/>
</dbReference>
<sequence length="155" mass="16391">MNVDSVDRALIAQLSGDSRLSMRQLAERVHVSRTSAHKRVHNLIATGVLTGFTVNVDRKSIGLNVTALVIVTIGDAPWPGIASALAALPFVESVLALSGDIDFLVTVSAPDNEQLSAVILQQIHEMPGVVSTRSHLVLDERIGSAPGSNPNAWPA</sequence>
<dbReference type="InterPro" id="IPR036390">
    <property type="entry name" value="WH_DNA-bd_sf"/>
</dbReference>
<dbReference type="SUPFAM" id="SSF54909">
    <property type="entry name" value="Dimeric alpha+beta barrel"/>
    <property type="match status" value="1"/>
</dbReference>
<dbReference type="Gene3D" id="3.30.70.920">
    <property type="match status" value="1"/>
</dbReference>
<reference evidence="5 6" key="1">
    <citation type="submission" date="2020-07" db="EMBL/GenBank/DDBJ databases">
        <title>Sequencing the genomes of 1000 actinobacteria strains.</title>
        <authorList>
            <person name="Klenk H.-P."/>
        </authorList>
    </citation>
    <scope>NUCLEOTIDE SEQUENCE [LARGE SCALE GENOMIC DNA]</scope>
    <source>
        <strain evidence="5 6">LI1</strain>
    </source>
</reference>
<gene>
    <name evidence="5" type="ORF">HNR05_002333</name>
</gene>
<dbReference type="InterPro" id="IPR011008">
    <property type="entry name" value="Dimeric_a/b-barrel"/>
</dbReference>
<feature type="domain" description="HTH asnC-type" evidence="4">
    <location>
        <begin position="3"/>
        <end position="64"/>
    </location>
</feature>
<dbReference type="InterPro" id="IPR019887">
    <property type="entry name" value="Tscrpt_reg_AsnC/Lrp_C"/>
</dbReference>
<evidence type="ECO:0000256" key="2">
    <source>
        <dbReference type="ARBA" id="ARBA00023125"/>
    </source>
</evidence>
<dbReference type="PANTHER" id="PTHR30154">
    <property type="entry name" value="LEUCINE-RESPONSIVE REGULATORY PROTEIN"/>
    <property type="match status" value="1"/>
</dbReference>
<protein>
    <submittedName>
        <fullName evidence="5">DNA-binding Lrp family transcriptional regulator</fullName>
    </submittedName>
</protein>
<dbReference type="InterPro" id="IPR019888">
    <property type="entry name" value="Tscrpt_reg_AsnC-like"/>
</dbReference>
<accession>A0A7Z0J6I6</accession>
<proteinExistence type="predicted"/>
<evidence type="ECO:0000313" key="6">
    <source>
        <dbReference type="Proteomes" id="UP000537260"/>
    </source>
</evidence>
<dbReference type="SMART" id="SM00344">
    <property type="entry name" value="HTH_ASNC"/>
    <property type="match status" value="1"/>
</dbReference>
<dbReference type="InterPro" id="IPR036388">
    <property type="entry name" value="WH-like_DNA-bd_sf"/>
</dbReference>
<keyword evidence="6" id="KW-1185">Reference proteome</keyword>
<name>A0A7Z0J6I6_9MICO</name>
<dbReference type="RefSeq" id="WP_179579143.1">
    <property type="nucleotide sequence ID" value="NZ_JACCFM010000001.1"/>
</dbReference>
<dbReference type="GO" id="GO:0043200">
    <property type="term" value="P:response to amino acid"/>
    <property type="evidence" value="ECO:0007669"/>
    <property type="project" value="TreeGrafter"/>
</dbReference>
<evidence type="ECO:0000256" key="3">
    <source>
        <dbReference type="ARBA" id="ARBA00023163"/>
    </source>
</evidence>
<dbReference type="SUPFAM" id="SSF46785">
    <property type="entry name" value="Winged helix' DNA-binding domain"/>
    <property type="match status" value="1"/>
</dbReference>
<evidence type="ECO:0000256" key="1">
    <source>
        <dbReference type="ARBA" id="ARBA00023015"/>
    </source>
</evidence>
<dbReference type="AlphaFoldDB" id="A0A7Z0J6I6"/>
<keyword evidence="2 5" id="KW-0238">DNA-binding</keyword>
<dbReference type="PRINTS" id="PR00033">
    <property type="entry name" value="HTHASNC"/>
</dbReference>